<dbReference type="VEuPathDB" id="CryptoDB:cubi_02749"/>
<dbReference type="GeneID" id="39979539"/>
<organism evidence="1 2">
    <name type="scientific">Cryptosporidium ubiquitum</name>
    <dbReference type="NCBI Taxonomy" id="857276"/>
    <lineage>
        <taxon>Eukaryota</taxon>
        <taxon>Sar</taxon>
        <taxon>Alveolata</taxon>
        <taxon>Apicomplexa</taxon>
        <taxon>Conoidasida</taxon>
        <taxon>Coccidia</taxon>
        <taxon>Eucoccidiorida</taxon>
        <taxon>Eimeriorina</taxon>
        <taxon>Cryptosporidiidae</taxon>
        <taxon>Cryptosporidium</taxon>
    </lineage>
</organism>
<dbReference type="EMBL" id="LRBP01000013">
    <property type="protein sequence ID" value="OII73947.1"/>
    <property type="molecule type" value="Genomic_DNA"/>
</dbReference>
<accession>A0A1J4MKH4</accession>
<comment type="caution">
    <text evidence="1">The sequence shown here is derived from an EMBL/GenBank/DDBJ whole genome shotgun (WGS) entry which is preliminary data.</text>
</comment>
<reference evidence="1 2" key="1">
    <citation type="submission" date="2016-10" db="EMBL/GenBank/DDBJ databases">
        <title>Reductive evolution of mitochondrial metabolism and differential evolution of invasion-related proteins in Cryptosporidium.</title>
        <authorList>
            <person name="Liu S."/>
            <person name="Roellig D.M."/>
            <person name="Guo Y."/>
            <person name="Li N."/>
            <person name="Frace M.A."/>
            <person name="Tang K."/>
            <person name="Zhang L."/>
            <person name="Feng Y."/>
            <person name="Xiao L."/>
        </authorList>
    </citation>
    <scope>NUCLEOTIDE SEQUENCE [LARGE SCALE GENOMIC DNA]</scope>
    <source>
        <strain evidence="1">39726</strain>
    </source>
</reference>
<keyword evidence="2" id="KW-1185">Reference proteome</keyword>
<dbReference type="RefSeq" id="XP_028875167.1">
    <property type="nucleotide sequence ID" value="XM_029019760.1"/>
</dbReference>
<evidence type="ECO:0000313" key="2">
    <source>
        <dbReference type="Proteomes" id="UP000186176"/>
    </source>
</evidence>
<sequence>MSINEKSIKQLLSELVGIQVRNDIKSNDEKSHRNLIKKIEDKIWSTILFKKTNKRTMDDSDYISFLDSSLSNIIVQSHVGPESVENMNMIMEQRSKVIENRMFCFLPLFILSHNLVRHYYQSSSGICILQIMYILFGSLDYCSLDFWQDQSLVKTYQSDFTWRLNSIMQRNLSDSVTNYEKDNEELKFDYKTCLVTFSSLIFKNSAFSKSSRDFWLDIISDFALGIVTFRNLVSDVHLSVENLFNSELTEYTENFEEIEISKETNKIAQIAFGNDNFSLTDDSITKGTESKISICPKSTISINQNPTYLKTNKNSLLASFMGNSDDELDELEEMEFHLQEKLDGENEVTVDGVEDALEIIDNKQDLIQNKSQILCNNQKSGLPPDMGRKKDTRIVDSQLERRNDKHLNMSSFNYFDGLSKLIKEKKEEFVDENHRICNFSKVKLPSLLKRISGRSQVEYNRKYLGFSWDQQYLSLSRTNKIFNESILSVLTTERIKNCTIVTPDHEIINRDRHIWIKLDSLMKLFQGLDSEEFSLCPRYRRDRKDLSGELLRSYNIFIDQYNISLKLVEEFGELSPWMNHFGQGDKFIYIGTGRKTNDFSASQSEFRNLYNGQDEQIYLSEDLVSMICLFGTKINYLRSFAELLALLGDKMNSELKSGTIWKNEYPTCSQTIREESMVSIRILSKTILELLCMYLRDIELCFARLNNSRNGQITHKNSPSNSYLNITVLLAEFSPAFEMLARIFKLRSPYSRSENEIWNIPHGYFLLSYIYTYLWQFQINTSCTIKSNHHSNINNKKGINNKIDKGNYSNGHILSVIYKNLLKGIFKCKLDSIKSNKEEGNLEIDLKVNLALNKSILRSIIPVLFRILIIKKIHFTETFKVINQDLKCMSLVKTNEFSEKNLSIFFSDTNTFTQDFVLNYRDDIYLDSEAEFRDQDLEIKEVSTVTVKNFTEENTLRFSQEAIVEYLRRNELDFNQVYGIYFKYLDQTFEQITKLEYNINKYLDLAFEIGELIGEKDPERKDHNVEILPLGLFEFLKEVIQNKVKNKKLISTGRYGILGLGEIGIENLMWRENCNTAYTKQLNNYISVNGDLKYENLMRFVFGLDLNLIQFRKEIIREEISNTFEIQKVGKEQGEDDLLRLFQMIVLLEVISKKFLNMKSFIGRLSLYIWCRKNTTDYNLYLKFSQGYLYDAFSEELQKLIWEIENNINKIHSTIQIIKEYLVMLFRRLDPKILLKSQNCYEDKVSYKSCNYDYKWRVVQKYYYGKLFNHLSLNEKGFMYFITSIVCQICLISSDLVSKIDSFKDIPKRPSSFSPNISDDQDPNDSQRNIILEFVNNWKSNNLEEKVSHYFRVYKSLKIYISDNKSIFSTENSHILYYIDS</sequence>
<protein>
    <submittedName>
        <fullName evidence="1">Uncharacterized protein</fullName>
    </submittedName>
</protein>
<dbReference type="OrthoDB" id="342882at2759"/>
<name>A0A1J4MKH4_9CRYT</name>
<evidence type="ECO:0000313" key="1">
    <source>
        <dbReference type="EMBL" id="OII73947.1"/>
    </source>
</evidence>
<gene>
    <name evidence="1" type="ORF">cubi_02749</name>
</gene>
<dbReference type="Proteomes" id="UP000186176">
    <property type="component" value="Unassembled WGS sequence"/>
</dbReference>
<proteinExistence type="predicted"/>